<organism evidence="2 3">
    <name type="scientific">Agrocybe chaxingu</name>
    <dbReference type="NCBI Taxonomy" id="84603"/>
    <lineage>
        <taxon>Eukaryota</taxon>
        <taxon>Fungi</taxon>
        <taxon>Dikarya</taxon>
        <taxon>Basidiomycota</taxon>
        <taxon>Agaricomycotina</taxon>
        <taxon>Agaricomycetes</taxon>
        <taxon>Agaricomycetidae</taxon>
        <taxon>Agaricales</taxon>
        <taxon>Agaricineae</taxon>
        <taxon>Strophariaceae</taxon>
        <taxon>Agrocybe</taxon>
    </lineage>
</organism>
<reference evidence="2" key="1">
    <citation type="submission" date="2022-07" db="EMBL/GenBank/DDBJ databases">
        <title>Genome Sequence of Agrocybe chaxingu.</title>
        <authorList>
            <person name="Buettner E."/>
        </authorList>
    </citation>
    <scope>NUCLEOTIDE SEQUENCE</scope>
    <source>
        <strain evidence="2">MP-N11</strain>
    </source>
</reference>
<evidence type="ECO:0000256" key="1">
    <source>
        <dbReference type="SAM" id="MobiDB-lite"/>
    </source>
</evidence>
<accession>A0A9W8JRE8</accession>
<dbReference type="EMBL" id="JANKHO010002020">
    <property type="protein sequence ID" value="KAJ3495532.1"/>
    <property type="molecule type" value="Genomic_DNA"/>
</dbReference>
<feature type="region of interest" description="Disordered" evidence="1">
    <location>
        <begin position="1"/>
        <end position="21"/>
    </location>
</feature>
<dbReference type="AlphaFoldDB" id="A0A9W8JRE8"/>
<proteinExistence type="predicted"/>
<feature type="region of interest" description="Disordered" evidence="1">
    <location>
        <begin position="278"/>
        <end position="365"/>
    </location>
</feature>
<feature type="compositionally biased region" description="Low complexity" evidence="1">
    <location>
        <begin position="1"/>
        <end position="12"/>
    </location>
</feature>
<evidence type="ECO:0000313" key="2">
    <source>
        <dbReference type="EMBL" id="KAJ3495532.1"/>
    </source>
</evidence>
<protein>
    <submittedName>
        <fullName evidence="2">Uncharacterized protein</fullName>
    </submittedName>
</protein>
<name>A0A9W8JRE8_9AGAR</name>
<dbReference type="Proteomes" id="UP001148786">
    <property type="component" value="Unassembled WGS sequence"/>
</dbReference>
<feature type="compositionally biased region" description="Polar residues" evidence="1">
    <location>
        <begin position="302"/>
        <end position="319"/>
    </location>
</feature>
<gene>
    <name evidence="2" type="ORF">NLJ89_g10610</name>
</gene>
<keyword evidence="3" id="KW-1185">Reference proteome</keyword>
<comment type="caution">
    <text evidence="2">The sequence shown here is derived from an EMBL/GenBank/DDBJ whole genome shotgun (WGS) entry which is preliminary data.</text>
</comment>
<sequence length="365" mass="40078">MSSAPPSSCSSKPAHKSHSRLRNRLLWTDQRSIVTGTPAAHIQVVHLINAIRHCSKNPEKAQVREDIFAQELVCKRQEFSGKNAVFGLNGPANAILLEPSFQIDLQQYALWCLTVPEQQLKELDQKLKSDNKEWAERVKTNPTAKRNLDTSQPPYVVGRLKVLVLSISVPFPSSRTIIVILRLKVVSIISQQIANNRVFQNALEIAIQDNRDPGERLSIFALDNGTHGPPPLAEILQNAINFNYYDLTLRVIGEIFYVPPGLSVAQWSSLEGSVPVADPESNLDNLPIPKPHDFPTGAPSGPKSSDQFSPSACSSTVHQCSDYGSEDYESDQSSSENDDGLINGLTHTEMRTATQYTGDGSLSGA</sequence>
<feature type="compositionally biased region" description="Polar residues" evidence="1">
    <location>
        <begin position="351"/>
        <end position="365"/>
    </location>
</feature>
<dbReference type="OrthoDB" id="3064570at2759"/>
<evidence type="ECO:0000313" key="3">
    <source>
        <dbReference type="Proteomes" id="UP001148786"/>
    </source>
</evidence>